<feature type="compositionally biased region" description="Basic and acidic residues" evidence="1">
    <location>
        <begin position="1"/>
        <end position="17"/>
    </location>
</feature>
<dbReference type="Proteomes" id="UP000009882">
    <property type="component" value="Unassembled WGS sequence"/>
</dbReference>
<feature type="compositionally biased region" description="Polar residues" evidence="1">
    <location>
        <begin position="24"/>
        <end position="35"/>
    </location>
</feature>
<dbReference type="InParanoid" id="K9GD71"/>
<dbReference type="AlphaFoldDB" id="K9GD71"/>
<proteinExistence type="predicted"/>
<comment type="caution">
    <text evidence="2">The sequence shown here is derived from an EMBL/GenBank/DDBJ whole genome shotgun (WGS) entry which is preliminary data.</text>
</comment>
<feature type="region of interest" description="Disordered" evidence="1">
    <location>
        <begin position="1"/>
        <end position="59"/>
    </location>
</feature>
<dbReference type="EMBL" id="AKCT01000027">
    <property type="protein sequence ID" value="EKV19064.1"/>
    <property type="molecule type" value="Genomic_DNA"/>
</dbReference>
<keyword evidence="3" id="KW-1185">Reference proteome</keyword>
<accession>K9GD71</accession>
<dbReference type="HOGENOM" id="CLU_1759427_0_0_1"/>
<evidence type="ECO:0000313" key="3">
    <source>
        <dbReference type="Proteomes" id="UP000009882"/>
    </source>
</evidence>
<sequence length="148" mass="16049">MRTDATRWKKDSRKLEPPEGTGNQGRTSTNPNPYSVNPDPKTPEQDTGANLHGLPTSRRGFQAEMGRASAYLNSGKIHLLQPTPERATIDHYQATGARLEGWMANTNPAGPACRVAPSTLTIDALVRANAPNEPAFIVMESKIRCPTA</sequence>
<gene>
    <name evidence="2" type="ORF">PDIG_05610</name>
</gene>
<evidence type="ECO:0000256" key="1">
    <source>
        <dbReference type="SAM" id="MobiDB-lite"/>
    </source>
</evidence>
<name>K9GD71_PEND2</name>
<evidence type="ECO:0000313" key="2">
    <source>
        <dbReference type="EMBL" id="EKV19064.1"/>
    </source>
</evidence>
<reference evidence="3" key="1">
    <citation type="journal article" date="2012" name="BMC Genomics">
        <title>Genome sequence of the necrotrophic fungus Penicillium digitatum, the main postharvest pathogen of citrus.</title>
        <authorList>
            <person name="Marcet-Houben M."/>
            <person name="Ballester A.-R."/>
            <person name="de la Fuente B."/>
            <person name="Harries E."/>
            <person name="Marcos J.F."/>
            <person name="Gonzalez-Candelas L."/>
            <person name="Gabaldon T."/>
        </authorList>
    </citation>
    <scope>NUCLEOTIDE SEQUENCE [LARGE SCALE GENOMIC DNA]</scope>
    <source>
        <strain evidence="3">PHI26 / CECT 20796</strain>
    </source>
</reference>
<organism evidence="2 3">
    <name type="scientific">Penicillium digitatum (strain PHI26 / CECT 20796)</name>
    <name type="common">Green mold</name>
    <dbReference type="NCBI Taxonomy" id="1170229"/>
    <lineage>
        <taxon>Eukaryota</taxon>
        <taxon>Fungi</taxon>
        <taxon>Dikarya</taxon>
        <taxon>Ascomycota</taxon>
        <taxon>Pezizomycotina</taxon>
        <taxon>Eurotiomycetes</taxon>
        <taxon>Eurotiomycetidae</taxon>
        <taxon>Eurotiales</taxon>
        <taxon>Aspergillaceae</taxon>
        <taxon>Penicillium</taxon>
    </lineage>
</organism>
<protein>
    <submittedName>
        <fullName evidence="2">Uncharacterized protein</fullName>
    </submittedName>
</protein>